<comment type="caution">
    <text evidence="4">The sequence shown here is derived from an EMBL/GenBank/DDBJ whole genome shotgun (WGS) entry which is preliminary data.</text>
</comment>
<protein>
    <submittedName>
        <fullName evidence="4">1-acyl-sn-glycerol-3-phosphate acyltransferase</fullName>
    </submittedName>
</protein>
<feature type="domain" description="Phospholipid/glycerol acyltransferase" evidence="3">
    <location>
        <begin position="27"/>
        <end position="137"/>
    </location>
</feature>
<evidence type="ECO:0000259" key="3">
    <source>
        <dbReference type="SMART" id="SM00563"/>
    </source>
</evidence>
<gene>
    <name evidence="4" type="ORF">JVW63_00560</name>
</gene>
<evidence type="ECO:0000256" key="2">
    <source>
        <dbReference type="ARBA" id="ARBA00023315"/>
    </source>
</evidence>
<dbReference type="PANTHER" id="PTHR10434:SF9">
    <property type="entry name" value="PHOSPHOLIPID_GLYCEROL ACYLTRANSFERASE DOMAIN-CONTAINING PROTEIN"/>
    <property type="match status" value="1"/>
</dbReference>
<dbReference type="Proteomes" id="UP000705983">
    <property type="component" value="Unassembled WGS sequence"/>
</dbReference>
<organism evidence="4 5">
    <name type="scientific">Flaviflexus equikiangi</name>
    <dbReference type="NCBI Taxonomy" id="2758573"/>
    <lineage>
        <taxon>Bacteria</taxon>
        <taxon>Bacillati</taxon>
        <taxon>Actinomycetota</taxon>
        <taxon>Actinomycetes</taxon>
        <taxon>Actinomycetales</taxon>
        <taxon>Actinomycetaceae</taxon>
        <taxon>Flaviflexus</taxon>
    </lineage>
</organism>
<accession>A0ABS2TC48</accession>
<dbReference type="GO" id="GO:0016746">
    <property type="term" value="F:acyltransferase activity"/>
    <property type="evidence" value="ECO:0007669"/>
    <property type="project" value="UniProtKB-KW"/>
</dbReference>
<name>A0ABS2TC48_9ACTO</name>
<evidence type="ECO:0000313" key="5">
    <source>
        <dbReference type="Proteomes" id="UP000705983"/>
    </source>
</evidence>
<evidence type="ECO:0000313" key="4">
    <source>
        <dbReference type="EMBL" id="MBM9432207.1"/>
    </source>
</evidence>
<dbReference type="PANTHER" id="PTHR10434">
    <property type="entry name" value="1-ACYL-SN-GLYCEROL-3-PHOSPHATE ACYLTRANSFERASE"/>
    <property type="match status" value="1"/>
</dbReference>
<dbReference type="SMART" id="SM00563">
    <property type="entry name" value="PlsC"/>
    <property type="match status" value="1"/>
</dbReference>
<sequence>MKRGFAKLVIAVIPWTVKVEQWPAKSIIIGAPHTSNLDAAVMALIMWREGRSFNFLVKDEVMKYPVLKSIVRWLGGIPVNRRESTGVTTSVARAVATSETFTLCITPKGTRSKRDFWKSGFYRMAYENKLPITFGYVDASTKVFGTGPTFEPTWDIKADMEVIRAFYAGKTGFNPEKTSVPRLRAEEDPEAAAYLLRPIADEPLS</sequence>
<evidence type="ECO:0000256" key="1">
    <source>
        <dbReference type="ARBA" id="ARBA00022679"/>
    </source>
</evidence>
<dbReference type="EMBL" id="JAFFJS010000001">
    <property type="protein sequence ID" value="MBM9432207.1"/>
    <property type="molecule type" value="Genomic_DNA"/>
</dbReference>
<keyword evidence="5" id="KW-1185">Reference proteome</keyword>
<keyword evidence="2 4" id="KW-0012">Acyltransferase</keyword>
<dbReference type="InterPro" id="IPR002123">
    <property type="entry name" value="Plipid/glycerol_acylTrfase"/>
</dbReference>
<dbReference type="Pfam" id="PF01553">
    <property type="entry name" value="Acyltransferase"/>
    <property type="match status" value="1"/>
</dbReference>
<reference evidence="5" key="1">
    <citation type="submission" date="2021-02" db="EMBL/GenBank/DDBJ databases">
        <title>Leucobacter sp. CX169.</title>
        <authorList>
            <person name="Cheng Y."/>
        </authorList>
    </citation>
    <scope>NUCLEOTIDE SEQUENCE [LARGE SCALE GENOMIC DNA]</scope>
    <source>
        <strain evidence="5">JY899</strain>
    </source>
</reference>
<proteinExistence type="predicted"/>
<keyword evidence="1" id="KW-0808">Transferase</keyword>
<dbReference type="SUPFAM" id="SSF69593">
    <property type="entry name" value="Glycerol-3-phosphate (1)-acyltransferase"/>
    <property type="match status" value="1"/>
</dbReference>